<dbReference type="AlphaFoldDB" id="A0A8J6D554"/>
<dbReference type="OrthoDB" id="1002470at2759"/>
<dbReference type="EMBL" id="JAHUZN010000006">
    <property type="protein sequence ID" value="KAG8491588.1"/>
    <property type="molecule type" value="Genomic_DNA"/>
</dbReference>
<comment type="caution">
    <text evidence="1">The sequence shown here is derived from an EMBL/GenBank/DDBJ whole genome shotgun (WGS) entry which is preliminary data.</text>
</comment>
<dbReference type="Proteomes" id="UP000701853">
    <property type="component" value="Chromosome 6"/>
</dbReference>
<organism evidence="1 2">
    <name type="scientific">Gossypium anomalum</name>
    <dbReference type="NCBI Taxonomy" id="47600"/>
    <lineage>
        <taxon>Eukaryota</taxon>
        <taxon>Viridiplantae</taxon>
        <taxon>Streptophyta</taxon>
        <taxon>Embryophyta</taxon>
        <taxon>Tracheophyta</taxon>
        <taxon>Spermatophyta</taxon>
        <taxon>Magnoliopsida</taxon>
        <taxon>eudicotyledons</taxon>
        <taxon>Gunneridae</taxon>
        <taxon>Pentapetalae</taxon>
        <taxon>rosids</taxon>
        <taxon>malvids</taxon>
        <taxon>Malvales</taxon>
        <taxon>Malvaceae</taxon>
        <taxon>Malvoideae</taxon>
        <taxon>Gossypium</taxon>
    </lineage>
</organism>
<keyword evidence="2" id="KW-1185">Reference proteome</keyword>
<proteinExistence type="predicted"/>
<evidence type="ECO:0000313" key="1">
    <source>
        <dbReference type="EMBL" id="KAG8491588.1"/>
    </source>
</evidence>
<name>A0A8J6D554_9ROSI</name>
<reference evidence="1 2" key="1">
    <citation type="journal article" date="2021" name="bioRxiv">
        <title>The Gossypium anomalum genome as a resource for cotton improvement and evolutionary analysis of hybrid incompatibility.</title>
        <authorList>
            <person name="Grover C.E."/>
            <person name="Yuan D."/>
            <person name="Arick M.A."/>
            <person name="Miller E.R."/>
            <person name="Hu G."/>
            <person name="Peterson D.G."/>
            <person name="Wendel J.F."/>
            <person name="Udall J.A."/>
        </authorList>
    </citation>
    <scope>NUCLEOTIDE SEQUENCE [LARGE SCALE GENOMIC DNA]</scope>
    <source>
        <strain evidence="1">JFW-Udall</strain>
        <tissue evidence="1">Leaf</tissue>
    </source>
</reference>
<sequence length="134" mass="15485">MEPSLHIATSSFLTCFRRVYLGCLGSELCFKREFFLESPIGTIVSSRMLSEDIKKKAIKVPWNRLLCIGRMVDLWDQELCWAVTHLKGKSRILYLLKLAWNAYVHSIWCERNGKLFGRPATSVDHLLARIQEIA</sequence>
<gene>
    <name evidence="1" type="ORF">CXB51_014775</name>
</gene>
<protein>
    <submittedName>
        <fullName evidence="1">Uncharacterized protein</fullName>
    </submittedName>
</protein>
<accession>A0A8J6D554</accession>
<evidence type="ECO:0000313" key="2">
    <source>
        <dbReference type="Proteomes" id="UP000701853"/>
    </source>
</evidence>